<protein>
    <recommendedName>
        <fullName evidence="2">Molecular chaperone Hsp90</fullName>
    </recommendedName>
</protein>
<reference evidence="1" key="1">
    <citation type="submission" date="2019-11" db="EMBL/GenBank/DDBJ databases">
        <authorList>
            <person name="Feng L."/>
        </authorList>
    </citation>
    <scope>NUCLEOTIDE SEQUENCE</scope>
    <source>
        <strain evidence="1">AundefinedLFYP135</strain>
    </source>
</reference>
<gene>
    <name evidence="1" type="ORF">AULFYP135_01102</name>
</gene>
<proteinExistence type="predicted"/>
<evidence type="ECO:0000313" key="1">
    <source>
        <dbReference type="EMBL" id="VYS96644.1"/>
    </source>
</evidence>
<accession>A0A6N2SU80</accession>
<name>A0A6N2SU80_9FIRM</name>
<sequence>MSRETVNYVVEKTRELMAAPTCSAETKASAQAWLDSIGTDREAAQTQKYIAELEADIMPIDNLIGFAESEAGAKVFGGAEAAGQVAAHAKEIKAAGAKYCDCPACVAVAEILEKKGDLLQ</sequence>
<dbReference type="EMBL" id="CACRSL010000003">
    <property type="protein sequence ID" value="VYS96644.1"/>
    <property type="molecule type" value="Genomic_DNA"/>
</dbReference>
<dbReference type="AlphaFoldDB" id="A0A6N2SU80"/>
<organism evidence="1">
    <name type="scientific">uncultured Anaerotruncus sp</name>
    <dbReference type="NCBI Taxonomy" id="905011"/>
    <lineage>
        <taxon>Bacteria</taxon>
        <taxon>Bacillati</taxon>
        <taxon>Bacillota</taxon>
        <taxon>Clostridia</taxon>
        <taxon>Eubacteriales</taxon>
        <taxon>Oscillospiraceae</taxon>
        <taxon>Anaerotruncus</taxon>
        <taxon>environmental samples</taxon>
    </lineage>
</organism>
<evidence type="ECO:0008006" key="2">
    <source>
        <dbReference type="Google" id="ProtNLM"/>
    </source>
</evidence>